<organism evidence="11">
    <name type="scientific">Ditylum brightwellii</name>
    <dbReference type="NCBI Taxonomy" id="49249"/>
    <lineage>
        <taxon>Eukaryota</taxon>
        <taxon>Sar</taxon>
        <taxon>Stramenopiles</taxon>
        <taxon>Ochrophyta</taxon>
        <taxon>Bacillariophyta</taxon>
        <taxon>Mediophyceae</taxon>
        <taxon>Lithodesmiophycidae</taxon>
        <taxon>Lithodesmiales</taxon>
        <taxon>Lithodesmiaceae</taxon>
        <taxon>Ditylum</taxon>
    </lineage>
</organism>
<feature type="compositionally biased region" description="Basic and acidic residues" evidence="9">
    <location>
        <begin position="49"/>
        <end position="63"/>
    </location>
</feature>
<keyword evidence="3" id="KW-0813">Transport</keyword>
<reference evidence="11" key="1">
    <citation type="submission" date="2021-01" db="EMBL/GenBank/DDBJ databases">
        <authorList>
            <person name="Corre E."/>
            <person name="Pelletier E."/>
            <person name="Niang G."/>
            <person name="Scheremetjew M."/>
            <person name="Finn R."/>
            <person name="Kale V."/>
            <person name="Holt S."/>
            <person name="Cochrane G."/>
            <person name="Meng A."/>
            <person name="Brown T."/>
            <person name="Cohen L."/>
        </authorList>
    </citation>
    <scope>NUCLEOTIDE SEQUENCE</scope>
    <source>
        <strain evidence="11">Pop2</strain>
    </source>
</reference>
<feature type="transmembrane region" description="Helical" evidence="10">
    <location>
        <begin position="185"/>
        <end position="206"/>
    </location>
</feature>
<sequence length="551" mass="60350">MSTTDKETGIILLLTSLICLGTWPALLRLCTNTTATKASTLQQQQQHENSARNDNNTKVEKHSYKSLPNDPWSTQQQENTTTSSSSRSCRRCLVSKIQQNRHPCHAYMDYTLAYVFFSSTIPFLLSSWTTTTTNTTTSTNIDTSSNHVNNNFPTTLIIISMIGGSLLSLGNITTQWSTTVYQAPLTTVLALQASMCVVLGTTLNYLLQPTKTTFVNRLVAGVVCFLVAIGLSVLAQLDYSRDKGRQQQQQLLLYELARGGGVFVIDDGGRADGDCCVTSALDYHSCQVNNHYNDTSGADNSLLEEQNNSSVSGTASVTTTTMTNSNSLIRQQMNISNSSDFDHYSSTMTTGTVGIWVAFLGGLCFGFFSPAFNIAVNDPFHWYCHSIKNSMDNDDDDGDDQGGGGGLSVPMANFYFSLSFAITSVIWNIILMKYPPPSFKQMATTTTTDITCQKSTVQEYIYSIPFQTRILALIAGIVCAMGNALQFQGGKLAGYATSDLVQAYPLVATMHDVFIFGEFYNASRFVFGCLVGMYVVYLMGVLFLIFSILSD</sequence>
<keyword evidence="5" id="KW-0547">Nucleotide-binding</keyword>
<comment type="subcellular location">
    <subcellularLocation>
        <location evidence="1">Membrane</location>
        <topology evidence="1">Multi-pass membrane protein</topology>
    </subcellularLocation>
</comment>
<dbReference type="GO" id="GO:0016020">
    <property type="term" value="C:membrane"/>
    <property type="evidence" value="ECO:0007669"/>
    <property type="project" value="UniProtKB-SubCell"/>
</dbReference>
<dbReference type="AlphaFoldDB" id="A0A7S2EQE8"/>
<dbReference type="InterPro" id="IPR030189">
    <property type="entry name" value="UPS_plant"/>
</dbReference>
<keyword evidence="7 10" id="KW-1133">Transmembrane helix</keyword>
<dbReference type="Pfam" id="PF07168">
    <property type="entry name" value="Ureide_permease"/>
    <property type="match status" value="2"/>
</dbReference>
<evidence type="ECO:0000256" key="10">
    <source>
        <dbReference type="SAM" id="Phobius"/>
    </source>
</evidence>
<name>A0A7S2EQE8_9STRA</name>
<keyword evidence="6" id="KW-0067">ATP-binding</keyword>
<evidence type="ECO:0000313" key="11">
    <source>
        <dbReference type="EMBL" id="CAD9350415.1"/>
    </source>
</evidence>
<feature type="transmembrane region" description="Helical" evidence="10">
    <location>
        <begin position="218"/>
        <end position="237"/>
    </location>
</feature>
<feature type="transmembrane region" description="Helical" evidence="10">
    <location>
        <begin position="152"/>
        <end position="173"/>
    </location>
</feature>
<evidence type="ECO:0000256" key="2">
    <source>
        <dbReference type="ARBA" id="ARBA00005931"/>
    </source>
</evidence>
<evidence type="ECO:0000256" key="9">
    <source>
        <dbReference type="SAM" id="MobiDB-lite"/>
    </source>
</evidence>
<dbReference type="PANTHER" id="PTHR31081">
    <property type="entry name" value="UREIDE PERMEASE 1-RELATED-RELATED"/>
    <property type="match status" value="1"/>
</dbReference>
<dbReference type="EMBL" id="HBGN01033191">
    <property type="protein sequence ID" value="CAD9350415.1"/>
    <property type="molecule type" value="Transcribed_RNA"/>
</dbReference>
<feature type="transmembrane region" description="Helical" evidence="10">
    <location>
        <begin position="525"/>
        <end position="549"/>
    </location>
</feature>
<dbReference type="GO" id="GO:0005524">
    <property type="term" value="F:ATP binding"/>
    <property type="evidence" value="ECO:0007669"/>
    <property type="project" value="UniProtKB-KW"/>
</dbReference>
<dbReference type="InterPro" id="IPR009834">
    <property type="entry name" value="Ureide_permease"/>
</dbReference>
<keyword evidence="4 10" id="KW-0812">Transmembrane</keyword>
<evidence type="ECO:0000256" key="8">
    <source>
        <dbReference type="ARBA" id="ARBA00023136"/>
    </source>
</evidence>
<evidence type="ECO:0000256" key="5">
    <source>
        <dbReference type="ARBA" id="ARBA00022741"/>
    </source>
</evidence>
<feature type="transmembrane region" description="Helical" evidence="10">
    <location>
        <begin position="414"/>
        <end position="432"/>
    </location>
</feature>
<evidence type="ECO:0000256" key="4">
    <source>
        <dbReference type="ARBA" id="ARBA00022692"/>
    </source>
</evidence>
<protein>
    <submittedName>
        <fullName evidence="11">Uncharacterized protein</fullName>
    </submittedName>
</protein>
<accession>A0A7S2EQE8</accession>
<dbReference type="GO" id="GO:0022857">
    <property type="term" value="F:transmembrane transporter activity"/>
    <property type="evidence" value="ECO:0007669"/>
    <property type="project" value="InterPro"/>
</dbReference>
<gene>
    <name evidence="11" type="ORF">DBRI1063_LOCUS21441</name>
</gene>
<evidence type="ECO:0000256" key="3">
    <source>
        <dbReference type="ARBA" id="ARBA00022448"/>
    </source>
</evidence>
<comment type="similarity">
    <text evidence="2">Belongs to the plant ureide permease (TC 2.A.7.19) family.</text>
</comment>
<feature type="transmembrane region" description="Helical" evidence="10">
    <location>
        <begin position="353"/>
        <end position="372"/>
    </location>
</feature>
<proteinExistence type="inferred from homology"/>
<evidence type="ECO:0000256" key="1">
    <source>
        <dbReference type="ARBA" id="ARBA00004141"/>
    </source>
</evidence>
<feature type="region of interest" description="Disordered" evidence="9">
    <location>
        <begin position="40"/>
        <end position="83"/>
    </location>
</feature>
<keyword evidence="8 10" id="KW-0472">Membrane</keyword>
<evidence type="ECO:0000256" key="7">
    <source>
        <dbReference type="ARBA" id="ARBA00022989"/>
    </source>
</evidence>
<feature type="transmembrane region" description="Helical" evidence="10">
    <location>
        <begin position="470"/>
        <end position="489"/>
    </location>
</feature>
<evidence type="ECO:0000256" key="6">
    <source>
        <dbReference type="ARBA" id="ARBA00022840"/>
    </source>
</evidence>